<name>A0A3P3VK59_9GAMM</name>
<evidence type="ECO:0000313" key="3">
    <source>
        <dbReference type="EMBL" id="RRJ82764.1"/>
    </source>
</evidence>
<dbReference type="InterPro" id="IPR007337">
    <property type="entry name" value="RelB/DinJ"/>
</dbReference>
<comment type="similarity">
    <text evidence="1">Belongs to the RelB/DinJ antitoxin family.</text>
</comment>
<dbReference type="PANTHER" id="PTHR38781:SF1">
    <property type="entry name" value="ANTITOXIN DINJ-RELATED"/>
    <property type="match status" value="1"/>
</dbReference>
<dbReference type="Proteomes" id="UP000280792">
    <property type="component" value="Unassembled WGS sequence"/>
</dbReference>
<dbReference type="GO" id="GO:0006351">
    <property type="term" value="P:DNA-templated transcription"/>
    <property type="evidence" value="ECO:0007669"/>
    <property type="project" value="TreeGrafter"/>
</dbReference>
<accession>A0A3P3VK59</accession>
<proteinExistence type="inferred from homology"/>
<dbReference type="NCBIfam" id="TIGR02384">
    <property type="entry name" value="RelB_DinJ"/>
    <property type="match status" value="1"/>
</dbReference>
<organism evidence="3 4">
    <name type="scientific">Aestuariirhabdus litorea</name>
    <dbReference type="NCBI Taxonomy" id="2528527"/>
    <lineage>
        <taxon>Bacteria</taxon>
        <taxon>Pseudomonadati</taxon>
        <taxon>Pseudomonadota</taxon>
        <taxon>Gammaproteobacteria</taxon>
        <taxon>Oceanospirillales</taxon>
        <taxon>Aestuariirhabdaceae</taxon>
        <taxon>Aestuariirhabdus</taxon>
    </lineage>
</organism>
<evidence type="ECO:0000313" key="4">
    <source>
        <dbReference type="Proteomes" id="UP000280792"/>
    </source>
</evidence>
<dbReference type="GO" id="GO:0006355">
    <property type="term" value="P:regulation of DNA-templated transcription"/>
    <property type="evidence" value="ECO:0007669"/>
    <property type="project" value="InterPro"/>
</dbReference>
<dbReference type="EMBL" id="QWEZ01000002">
    <property type="protein sequence ID" value="RRJ82764.1"/>
    <property type="molecule type" value="Genomic_DNA"/>
</dbReference>
<sequence length="62" mass="7143">MSTMKTEIVRARIEPEIKADAEQVLEQIGMSMADAIRLFVTQVARRQEFPIELRVTARKPQD</sequence>
<dbReference type="AlphaFoldDB" id="A0A3P3VK59"/>
<reference evidence="3 4" key="1">
    <citation type="submission" date="2018-08" db="EMBL/GenBank/DDBJ databases">
        <authorList>
            <person name="Khan S.A."/>
        </authorList>
    </citation>
    <scope>NUCLEOTIDE SEQUENCE [LARGE SCALE GENOMIC DNA]</scope>
    <source>
        <strain evidence="3 4">GTF-13</strain>
    </source>
</reference>
<evidence type="ECO:0000256" key="1">
    <source>
        <dbReference type="ARBA" id="ARBA00010562"/>
    </source>
</evidence>
<reference evidence="3 4" key="2">
    <citation type="submission" date="2018-12" db="EMBL/GenBank/DDBJ databases">
        <title>Simiduia agarivorans gen. nov., sp. nov., a marine, agarolytic bacterium isolated from shallow coastal water from Keelung, Taiwan.</title>
        <authorList>
            <person name="Shieh W.Y."/>
        </authorList>
    </citation>
    <scope>NUCLEOTIDE SEQUENCE [LARGE SCALE GENOMIC DNA]</scope>
    <source>
        <strain evidence="3 4">GTF-13</strain>
    </source>
</reference>
<dbReference type="PANTHER" id="PTHR38781">
    <property type="entry name" value="ANTITOXIN DINJ-RELATED"/>
    <property type="match status" value="1"/>
</dbReference>
<dbReference type="Pfam" id="PF04221">
    <property type="entry name" value="RelB"/>
    <property type="match status" value="1"/>
</dbReference>
<dbReference type="RefSeq" id="WP_125016803.1">
    <property type="nucleotide sequence ID" value="NZ_QWEZ01000002.1"/>
</dbReference>
<evidence type="ECO:0000256" key="2">
    <source>
        <dbReference type="ARBA" id="ARBA00022649"/>
    </source>
</evidence>
<dbReference type="Gene3D" id="1.10.1220.10">
    <property type="entry name" value="Met repressor-like"/>
    <property type="match status" value="1"/>
</dbReference>
<dbReference type="InterPro" id="IPR013321">
    <property type="entry name" value="Arc_rbn_hlx_hlx"/>
</dbReference>
<keyword evidence="4" id="KW-1185">Reference proteome</keyword>
<comment type="caution">
    <text evidence="3">The sequence shown here is derived from an EMBL/GenBank/DDBJ whole genome shotgun (WGS) entry which is preliminary data.</text>
</comment>
<keyword evidence="2" id="KW-1277">Toxin-antitoxin system</keyword>
<protein>
    <submittedName>
        <fullName evidence="3">Type II toxin-antitoxin system RelB/DinJ family antitoxin</fullName>
    </submittedName>
</protein>
<gene>
    <name evidence="3" type="ORF">D0544_12985</name>
</gene>